<evidence type="ECO:0000313" key="1">
    <source>
        <dbReference type="EMBL" id="NVP02010.1"/>
    </source>
</evidence>
<dbReference type="AlphaFoldDB" id="A0A850QZI7"/>
<gene>
    <name evidence="1" type="ORF">HWA77_17490</name>
</gene>
<dbReference type="EMBL" id="JABXOR010001096">
    <property type="protein sequence ID" value="NVP02010.1"/>
    <property type="molecule type" value="Genomic_DNA"/>
</dbReference>
<proteinExistence type="predicted"/>
<organism evidence="1 2">
    <name type="scientific">Photobacterium damselae subsp. damselae</name>
    <name type="common">Listonella damsela</name>
    <dbReference type="NCBI Taxonomy" id="85581"/>
    <lineage>
        <taxon>Bacteria</taxon>
        <taxon>Pseudomonadati</taxon>
        <taxon>Pseudomonadota</taxon>
        <taxon>Gammaproteobacteria</taxon>
        <taxon>Vibrionales</taxon>
        <taxon>Vibrionaceae</taxon>
        <taxon>Photobacterium</taxon>
    </lineage>
</organism>
<sequence length="131" mass="15281">MCRFTSFLFITCSLLLSSVTVELSQPKNIGLYRYEVSLNSNIHNDDKAQYVPNSRFVRNESKPDIEPSTDNPDRVSSFDLVRNYFEHKIFVAKLAQQRVISHINPPFVLNGWRISNLQFRFGHSRREPFVS</sequence>
<accession>A0A850QZI7</accession>
<protein>
    <submittedName>
        <fullName evidence="1">Uncharacterized protein</fullName>
    </submittedName>
</protein>
<reference evidence="1 2" key="1">
    <citation type="submission" date="2020-06" db="EMBL/GenBank/DDBJ databases">
        <title>Photobacterium damselae subsp. damselae comparative genomics.</title>
        <authorList>
            <person name="Osorio C.R."/>
        </authorList>
    </citation>
    <scope>NUCLEOTIDE SEQUENCE [LARGE SCALE GENOMIC DNA]</scope>
    <source>
        <strain evidence="1 2">TW250/03</strain>
    </source>
</reference>
<evidence type="ECO:0000313" key="2">
    <source>
        <dbReference type="Proteomes" id="UP000533429"/>
    </source>
</evidence>
<name>A0A850QZI7_PHODD</name>
<dbReference type="Proteomes" id="UP000533429">
    <property type="component" value="Unassembled WGS sequence"/>
</dbReference>
<comment type="caution">
    <text evidence="1">The sequence shown here is derived from an EMBL/GenBank/DDBJ whole genome shotgun (WGS) entry which is preliminary data.</text>
</comment>